<evidence type="ECO:0000259" key="9">
    <source>
        <dbReference type="Pfam" id="PF08669"/>
    </source>
</evidence>
<comment type="subunit">
    <text evidence="7">The glycine cleavage system is composed of four proteins: P, T, L and H.</text>
</comment>
<dbReference type="Gene3D" id="3.30.1360.120">
    <property type="entry name" value="Probable tRNA modification gtpase trme, domain 1"/>
    <property type="match status" value="1"/>
</dbReference>
<name>A0ABP9GI34_9FLAO</name>
<feature type="domain" description="GCVT N-terminal" evidence="8">
    <location>
        <begin position="13"/>
        <end position="269"/>
    </location>
</feature>
<sequence>MKKKLFLMKNTALTETHKALGAKIVPFAGYNMPVQYEGVNMEHETVRNSVGVFDVSHMGEFLIDGEHALELIQKVSSNDASKLTIGKAQYSCLPNDEGGIVDDLIIYKIKEETYLLVVNASNIEKDWNWIQSKNDIGATMRNISEDYSLLAIQGPKAIEAMQSLTSHDLSAIKFYNFVVGDFAGIENVIISATGYTGSGGFEIYCKNSEVKQIWDKVLEAGADFGIKPIGLAARDTLRLEMGYCLYGNDIDDTTSPIEAGLGWITKFTKDFTNSEALKAEKERGSNRKLIAFELDERGIPRHGYDIVDGNGNKIGVVTSGTMSPSLGKGIGLGYVPTIFADVNSKINIQIRKNAVPATVVKLPFYKS</sequence>
<dbReference type="PANTHER" id="PTHR43757">
    <property type="entry name" value="AMINOMETHYLTRANSFERASE"/>
    <property type="match status" value="1"/>
</dbReference>
<protein>
    <recommendedName>
        <fullName evidence="2 7">Aminomethyltransferase</fullName>
        <ecNumber evidence="2 7">2.1.2.10</ecNumber>
    </recommendedName>
    <alternativeName>
        <fullName evidence="5 7">Glycine cleavage system T protein</fullName>
    </alternativeName>
</protein>
<dbReference type="Gene3D" id="3.30.70.1400">
    <property type="entry name" value="Aminomethyltransferase beta-barrel domains"/>
    <property type="match status" value="1"/>
</dbReference>
<keyword evidence="3 7" id="KW-0032">Aminotransferase</keyword>
<dbReference type="InterPro" id="IPR013977">
    <property type="entry name" value="GcvT_C"/>
</dbReference>
<evidence type="ECO:0000259" key="8">
    <source>
        <dbReference type="Pfam" id="PF01571"/>
    </source>
</evidence>
<accession>A0ABP9GI34</accession>
<dbReference type="PANTHER" id="PTHR43757:SF2">
    <property type="entry name" value="AMINOMETHYLTRANSFERASE, MITOCHONDRIAL"/>
    <property type="match status" value="1"/>
</dbReference>
<dbReference type="EC" id="2.1.2.10" evidence="2 7"/>
<comment type="catalytic activity">
    <reaction evidence="6 7">
        <text>N(6)-[(R)-S(8)-aminomethyldihydrolipoyl]-L-lysyl-[protein] + (6S)-5,6,7,8-tetrahydrofolate = N(6)-[(R)-dihydrolipoyl]-L-lysyl-[protein] + (6R)-5,10-methylene-5,6,7,8-tetrahydrofolate + NH4(+)</text>
        <dbReference type="Rhea" id="RHEA:16945"/>
        <dbReference type="Rhea" id="RHEA-COMP:10475"/>
        <dbReference type="Rhea" id="RHEA-COMP:10492"/>
        <dbReference type="ChEBI" id="CHEBI:15636"/>
        <dbReference type="ChEBI" id="CHEBI:28938"/>
        <dbReference type="ChEBI" id="CHEBI:57453"/>
        <dbReference type="ChEBI" id="CHEBI:83100"/>
        <dbReference type="ChEBI" id="CHEBI:83143"/>
        <dbReference type="EC" id="2.1.2.10"/>
    </reaction>
</comment>
<gene>
    <name evidence="7 10" type="primary">gcvT</name>
    <name evidence="10" type="ORF">GCM10023314_16990</name>
</gene>
<dbReference type="InterPro" id="IPR027266">
    <property type="entry name" value="TrmE/GcvT-like"/>
</dbReference>
<reference evidence="11" key="1">
    <citation type="journal article" date="2019" name="Int. J. Syst. Evol. Microbiol.">
        <title>The Global Catalogue of Microorganisms (GCM) 10K type strain sequencing project: providing services to taxonomists for standard genome sequencing and annotation.</title>
        <authorList>
            <consortium name="The Broad Institute Genomics Platform"/>
            <consortium name="The Broad Institute Genome Sequencing Center for Infectious Disease"/>
            <person name="Wu L."/>
            <person name="Ma J."/>
        </authorList>
    </citation>
    <scope>NUCLEOTIDE SEQUENCE [LARGE SCALE GENOMIC DNA]</scope>
    <source>
        <strain evidence="11">JCM 18285</strain>
    </source>
</reference>
<dbReference type="InterPro" id="IPR022903">
    <property type="entry name" value="GcvT_bac"/>
</dbReference>
<dbReference type="SUPFAM" id="SSF103025">
    <property type="entry name" value="Folate-binding domain"/>
    <property type="match status" value="1"/>
</dbReference>
<dbReference type="InterPro" id="IPR006223">
    <property type="entry name" value="GcvT"/>
</dbReference>
<dbReference type="InterPro" id="IPR028896">
    <property type="entry name" value="GcvT/YgfZ/DmdA"/>
</dbReference>
<dbReference type="EMBL" id="BAABJJ010000026">
    <property type="protein sequence ID" value="GAA4944554.1"/>
    <property type="molecule type" value="Genomic_DNA"/>
</dbReference>
<evidence type="ECO:0000313" key="11">
    <source>
        <dbReference type="Proteomes" id="UP001501302"/>
    </source>
</evidence>
<dbReference type="InterPro" id="IPR029043">
    <property type="entry name" value="GcvT/YgfZ_C"/>
</dbReference>
<evidence type="ECO:0000256" key="7">
    <source>
        <dbReference type="HAMAP-Rule" id="MF_00259"/>
    </source>
</evidence>
<evidence type="ECO:0000256" key="4">
    <source>
        <dbReference type="ARBA" id="ARBA00022679"/>
    </source>
</evidence>
<proteinExistence type="inferred from homology"/>
<dbReference type="PIRSF" id="PIRSF006487">
    <property type="entry name" value="GcvT"/>
    <property type="match status" value="1"/>
</dbReference>
<dbReference type="Gene3D" id="2.40.30.110">
    <property type="entry name" value="Aminomethyltransferase beta-barrel domains"/>
    <property type="match status" value="1"/>
</dbReference>
<dbReference type="SUPFAM" id="SSF101790">
    <property type="entry name" value="Aminomethyltransferase beta-barrel domain"/>
    <property type="match status" value="1"/>
</dbReference>
<dbReference type="NCBIfam" id="NF001567">
    <property type="entry name" value="PRK00389.1"/>
    <property type="match status" value="1"/>
</dbReference>
<dbReference type="Proteomes" id="UP001501302">
    <property type="component" value="Unassembled WGS sequence"/>
</dbReference>
<dbReference type="HAMAP" id="MF_00259">
    <property type="entry name" value="GcvT"/>
    <property type="match status" value="1"/>
</dbReference>
<comment type="function">
    <text evidence="7">The glycine cleavage system catalyzes the degradation of glycine.</text>
</comment>
<feature type="domain" description="Aminomethyltransferase C-terminal" evidence="9">
    <location>
        <begin position="287"/>
        <end position="366"/>
    </location>
</feature>
<evidence type="ECO:0000313" key="10">
    <source>
        <dbReference type="EMBL" id="GAA4944554.1"/>
    </source>
</evidence>
<keyword evidence="11" id="KW-1185">Reference proteome</keyword>
<dbReference type="Pfam" id="PF01571">
    <property type="entry name" value="GCV_T"/>
    <property type="match status" value="1"/>
</dbReference>
<evidence type="ECO:0000256" key="6">
    <source>
        <dbReference type="ARBA" id="ARBA00047665"/>
    </source>
</evidence>
<evidence type="ECO:0000256" key="1">
    <source>
        <dbReference type="ARBA" id="ARBA00008609"/>
    </source>
</evidence>
<organism evidence="10 11">
    <name type="scientific">Algibacter agarivorans</name>
    <dbReference type="NCBI Taxonomy" id="1109741"/>
    <lineage>
        <taxon>Bacteria</taxon>
        <taxon>Pseudomonadati</taxon>
        <taxon>Bacteroidota</taxon>
        <taxon>Flavobacteriia</taxon>
        <taxon>Flavobacteriales</taxon>
        <taxon>Flavobacteriaceae</taxon>
        <taxon>Algibacter</taxon>
    </lineage>
</organism>
<comment type="similarity">
    <text evidence="1 7">Belongs to the GcvT family.</text>
</comment>
<dbReference type="InterPro" id="IPR006222">
    <property type="entry name" value="GCVT_N"/>
</dbReference>
<dbReference type="NCBIfam" id="TIGR00528">
    <property type="entry name" value="gcvT"/>
    <property type="match status" value="1"/>
</dbReference>
<comment type="caution">
    <text evidence="10">The sequence shown here is derived from an EMBL/GenBank/DDBJ whole genome shotgun (WGS) entry which is preliminary data.</text>
</comment>
<dbReference type="Pfam" id="PF08669">
    <property type="entry name" value="GCV_T_C"/>
    <property type="match status" value="1"/>
</dbReference>
<keyword evidence="4 7" id="KW-0808">Transferase</keyword>
<evidence type="ECO:0000256" key="3">
    <source>
        <dbReference type="ARBA" id="ARBA00022576"/>
    </source>
</evidence>
<evidence type="ECO:0000256" key="5">
    <source>
        <dbReference type="ARBA" id="ARBA00031395"/>
    </source>
</evidence>
<dbReference type="Gene3D" id="4.10.1250.10">
    <property type="entry name" value="Aminomethyltransferase fragment"/>
    <property type="match status" value="1"/>
</dbReference>
<evidence type="ECO:0000256" key="2">
    <source>
        <dbReference type="ARBA" id="ARBA00012616"/>
    </source>
</evidence>